<dbReference type="Pfam" id="PF20246">
    <property type="entry name" value="DUF6601"/>
    <property type="match status" value="1"/>
</dbReference>
<dbReference type="GeneID" id="80889163"/>
<reference evidence="1" key="1">
    <citation type="journal article" date="2023" name="Access Microbiol">
        <title>De-novo genome assembly for Akanthomyces muscarius, a biocontrol agent of insect agricultural pests.</title>
        <authorList>
            <person name="Erdos Z."/>
            <person name="Studholme D.J."/>
            <person name="Raymond B."/>
            <person name="Sharma M."/>
        </authorList>
    </citation>
    <scope>NUCLEOTIDE SEQUENCE</scope>
    <source>
        <strain evidence="1">Ve6</strain>
    </source>
</reference>
<dbReference type="InterPro" id="IPR046536">
    <property type="entry name" value="DUF6601"/>
</dbReference>
<proteinExistence type="predicted"/>
<dbReference type="AlphaFoldDB" id="A0A9W8Q7Y3"/>
<name>A0A9W8Q7Y3_AKAMU</name>
<sequence length="66" mass="7797">MRLRRRALGFLYSYTALLSHESDFLIAQDKHLLPLEVTWCGWRILVEQLDTKKKALRYSSDSISKQ</sequence>
<dbReference type="KEGG" id="amus:LMH87_002004"/>
<comment type="caution">
    <text evidence="1">The sequence shown here is derived from an EMBL/GenBank/DDBJ whole genome shotgun (WGS) entry which is preliminary data.</text>
</comment>
<accession>A0A9W8Q7Y3</accession>
<gene>
    <name evidence="1" type="ORF">LMH87_002004</name>
</gene>
<evidence type="ECO:0000313" key="2">
    <source>
        <dbReference type="Proteomes" id="UP001144673"/>
    </source>
</evidence>
<evidence type="ECO:0000313" key="1">
    <source>
        <dbReference type="EMBL" id="KAJ4147491.1"/>
    </source>
</evidence>
<organism evidence="1 2">
    <name type="scientific">Akanthomyces muscarius</name>
    <name type="common">Entomopathogenic fungus</name>
    <name type="synonym">Lecanicillium muscarium</name>
    <dbReference type="NCBI Taxonomy" id="2231603"/>
    <lineage>
        <taxon>Eukaryota</taxon>
        <taxon>Fungi</taxon>
        <taxon>Dikarya</taxon>
        <taxon>Ascomycota</taxon>
        <taxon>Pezizomycotina</taxon>
        <taxon>Sordariomycetes</taxon>
        <taxon>Hypocreomycetidae</taxon>
        <taxon>Hypocreales</taxon>
        <taxon>Cordycipitaceae</taxon>
        <taxon>Akanthomyces</taxon>
    </lineage>
</organism>
<protein>
    <submittedName>
        <fullName evidence="1">Uncharacterized protein</fullName>
    </submittedName>
</protein>
<keyword evidence="2" id="KW-1185">Reference proteome</keyword>
<dbReference type="EMBL" id="JAJHUN010000010">
    <property type="protein sequence ID" value="KAJ4147491.1"/>
    <property type="molecule type" value="Genomic_DNA"/>
</dbReference>
<dbReference type="RefSeq" id="XP_056050432.1">
    <property type="nucleotide sequence ID" value="XM_056193389.1"/>
</dbReference>
<dbReference type="Proteomes" id="UP001144673">
    <property type="component" value="Chromosome 3"/>
</dbReference>